<feature type="chain" id="PRO_5007864000" description="Ser-Thr-rich glycosyl-phosphatidyl-inositol-anchored membrane family-domain-containing protein" evidence="2">
    <location>
        <begin position="20"/>
        <end position="259"/>
    </location>
</feature>
<dbReference type="InParanoid" id="A0A165PFU3"/>
<name>A0A165PFU3_9AGAM</name>
<dbReference type="PANTHER" id="PTHR40633:SF1">
    <property type="entry name" value="GPI ANCHORED SERINE-THREONINE RICH PROTEIN (AFU_ORTHOLOGUE AFUA_1G03630)"/>
    <property type="match status" value="1"/>
</dbReference>
<evidence type="ECO:0008006" key="5">
    <source>
        <dbReference type="Google" id="ProtNLM"/>
    </source>
</evidence>
<dbReference type="STRING" id="1314782.A0A165PFU3"/>
<dbReference type="Proteomes" id="UP000076761">
    <property type="component" value="Unassembled WGS sequence"/>
</dbReference>
<organism evidence="3 4">
    <name type="scientific">Neolentinus lepideus HHB14362 ss-1</name>
    <dbReference type="NCBI Taxonomy" id="1314782"/>
    <lineage>
        <taxon>Eukaryota</taxon>
        <taxon>Fungi</taxon>
        <taxon>Dikarya</taxon>
        <taxon>Basidiomycota</taxon>
        <taxon>Agaricomycotina</taxon>
        <taxon>Agaricomycetes</taxon>
        <taxon>Gloeophyllales</taxon>
        <taxon>Gloeophyllaceae</taxon>
        <taxon>Neolentinus</taxon>
    </lineage>
</organism>
<evidence type="ECO:0000256" key="2">
    <source>
        <dbReference type="SAM" id="SignalP"/>
    </source>
</evidence>
<feature type="compositionally biased region" description="Low complexity" evidence="1">
    <location>
        <begin position="149"/>
        <end position="198"/>
    </location>
</feature>
<sequence length="259" mass="25595">MFSVFALTALLASSLVAHADPVPSEPGPNSVYNEGSTCHIAWTPDTSGTWTQMAIELMTGDNWNMVHLTTVTTLDGTNTATTTYDYPCPSVTPNAAIYFYQFSDPSSPNKTWTTRFAIADASGKTVAAPNTTQPDGQSIPWGIGALTDPSSATPAPSGGSSSAIGTTTASSTGTSSGTSLGTSSSSSSSSAPVGISSSSKATTKTAATAAASASGAPNGNNTTTAGAADSGAAMIGSEAGLKMAIASLAVTALAFVVGL</sequence>
<dbReference type="InterPro" id="IPR052982">
    <property type="entry name" value="SRP1/TIP1-like"/>
</dbReference>
<feature type="signal peptide" evidence="2">
    <location>
        <begin position="1"/>
        <end position="19"/>
    </location>
</feature>
<proteinExistence type="predicted"/>
<accession>A0A165PFU3</accession>
<protein>
    <recommendedName>
        <fullName evidence="5">Ser-Thr-rich glycosyl-phosphatidyl-inositol-anchored membrane family-domain-containing protein</fullName>
    </recommendedName>
</protein>
<dbReference type="PANTHER" id="PTHR40633">
    <property type="entry name" value="MATRIX PROTEIN, PUTATIVE (AFU_ORTHOLOGUE AFUA_8G05410)-RELATED"/>
    <property type="match status" value="1"/>
</dbReference>
<evidence type="ECO:0000256" key="1">
    <source>
        <dbReference type="SAM" id="MobiDB-lite"/>
    </source>
</evidence>
<keyword evidence="2" id="KW-0732">Signal</keyword>
<gene>
    <name evidence="3" type="ORF">NEOLEDRAFT_1140011</name>
</gene>
<evidence type="ECO:0000313" key="4">
    <source>
        <dbReference type="Proteomes" id="UP000076761"/>
    </source>
</evidence>
<evidence type="ECO:0000313" key="3">
    <source>
        <dbReference type="EMBL" id="KZT20981.1"/>
    </source>
</evidence>
<dbReference type="EMBL" id="KV425612">
    <property type="protein sequence ID" value="KZT20981.1"/>
    <property type="molecule type" value="Genomic_DNA"/>
</dbReference>
<dbReference type="OrthoDB" id="2432613at2759"/>
<dbReference type="AlphaFoldDB" id="A0A165PFU3"/>
<feature type="region of interest" description="Disordered" evidence="1">
    <location>
        <begin position="125"/>
        <end position="198"/>
    </location>
</feature>
<reference evidence="3 4" key="1">
    <citation type="journal article" date="2016" name="Mol. Biol. Evol.">
        <title>Comparative Genomics of Early-Diverging Mushroom-Forming Fungi Provides Insights into the Origins of Lignocellulose Decay Capabilities.</title>
        <authorList>
            <person name="Nagy L.G."/>
            <person name="Riley R."/>
            <person name="Tritt A."/>
            <person name="Adam C."/>
            <person name="Daum C."/>
            <person name="Floudas D."/>
            <person name="Sun H."/>
            <person name="Yadav J.S."/>
            <person name="Pangilinan J."/>
            <person name="Larsson K.H."/>
            <person name="Matsuura K."/>
            <person name="Barry K."/>
            <person name="Labutti K."/>
            <person name="Kuo R."/>
            <person name="Ohm R.A."/>
            <person name="Bhattacharya S.S."/>
            <person name="Shirouzu T."/>
            <person name="Yoshinaga Y."/>
            <person name="Martin F.M."/>
            <person name="Grigoriev I.V."/>
            <person name="Hibbett D.S."/>
        </authorList>
    </citation>
    <scope>NUCLEOTIDE SEQUENCE [LARGE SCALE GENOMIC DNA]</scope>
    <source>
        <strain evidence="3 4">HHB14362 ss-1</strain>
    </source>
</reference>
<keyword evidence="4" id="KW-1185">Reference proteome</keyword>